<proteinExistence type="predicted"/>
<comment type="caution">
    <text evidence="1">The sequence shown here is derived from an EMBL/GenBank/DDBJ whole genome shotgun (WGS) entry which is preliminary data.</text>
</comment>
<protein>
    <submittedName>
        <fullName evidence="1">Uncharacterized protein</fullName>
    </submittedName>
</protein>
<name>A0ABS7H3H4_9HYPH</name>
<accession>A0ABS7H3H4</accession>
<gene>
    <name evidence="1" type="ORF">JNB85_28625</name>
</gene>
<evidence type="ECO:0000313" key="1">
    <source>
        <dbReference type="EMBL" id="MBW9056382.1"/>
    </source>
</evidence>
<evidence type="ECO:0000313" key="2">
    <source>
        <dbReference type="Proteomes" id="UP000717752"/>
    </source>
</evidence>
<dbReference type="EMBL" id="JAEUAK010000016">
    <property type="protein sequence ID" value="MBW9056382.1"/>
    <property type="molecule type" value="Genomic_DNA"/>
</dbReference>
<organism evidence="1 2">
    <name type="scientific">Rhizobium mesosinicum</name>
    <dbReference type="NCBI Taxonomy" id="335017"/>
    <lineage>
        <taxon>Bacteria</taxon>
        <taxon>Pseudomonadati</taxon>
        <taxon>Pseudomonadota</taxon>
        <taxon>Alphaproteobacteria</taxon>
        <taxon>Hyphomicrobiales</taxon>
        <taxon>Rhizobiaceae</taxon>
        <taxon>Rhizobium/Agrobacterium group</taxon>
        <taxon>Rhizobium</taxon>
    </lineage>
</organism>
<keyword evidence="2" id="KW-1185">Reference proteome</keyword>
<dbReference type="Proteomes" id="UP000717752">
    <property type="component" value="Unassembled WGS sequence"/>
</dbReference>
<sequence length="83" mass="9492">MTNLATVPERELASALETMTDEELFELMADLERRSESSDHASSTNEVLAKIVLTESAIEKRFPGQMLLPYKDWKNRPDRLAPR</sequence>
<dbReference type="RefSeq" id="WP_220337784.1">
    <property type="nucleotide sequence ID" value="NZ_JAEUAK010000016.1"/>
</dbReference>
<reference evidence="1 2" key="1">
    <citation type="journal article" date="2021" name="MBio">
        <title>Poor Competitiveness of Bradyrhizobium in Pigeon Pea Root Colonization in Indian Soils.</title>
        <authorList>
            <person name="Chalasani D."/>
            <person name="Basu A."/>
            <person name="Pullabhotla S.V.S.R.N."/>
            <person name="Jorrin B."/>
            <person name="Neal A.L."/>
            <person name="Poole P.S."/>
            <person name="Podile A.R."/>
            <person name="Tkacz A."/>
        </authorList>
    </citation>
    <scope>NUCLEOTIDE SEQUENCE [LARGE SCALE GENOMIC DNA]</scope>
    <source>
        <strain evidence="1 2">HU56</strain>
    </source>
</reference>